<evidence type="ECO:0000256" key="13">
    <source>
        <dbReference type="SAM" id="Phobius"/>
    </source>
</evidence>
<dbReference type="EMBL" id="SRJD01000002">
    <property type="protein sequence ID" value="TGA99807.1"/>
    <property type="molecule type" value="Genomic_DNA"/>
</dbReference>
<dbReference type="InterPro" id="IPR050429">
    <property type="entry name" value="PTS_Glucose_EIICBA"/>
</dbReference>
<dbReference type="PROSITE" id="PS51093">
    <property type="entry name" value="PTS_EIIA_TYPE_1"/>
    <property type="match status" value="1"/>
</dbReference>
<dbReference type="InterPro" id="IPR001996">
    <property type="entry name" value="PTS_IIB_1"/>
</dbReference>
<dbReference type="PROSITE" id="PS51098">
    <property type="entry name" value="PTS_EIIB_TYPE_1"/>
    <property type="match status" value="1"/>
</dbReference>
<feature type="active site" description="Phosphocysteine intermediate; for EIIB activity" evidence="11">
    <location>
        <position position="415"/>
    </location>
</feature>
<dbReference type="GO" id="GO:0005886">
    <property type="term" value="C:plasma membrane"/>
    <property type="evidence" value="ECO:0007669"/>
    <property type="project" value="UniProtKB-SubCell"/>
</dbReference>
<evidence type="ECO:0000256" key="11">
    <source>
        <dbReference type="PROSITE-ProRule" id="PRU00421"/>
    </source>
</evidence>
<keyword evidence="8" id="KW-0418">Kinase</keyword>
<dbReference type="Proteomes" id="UP000298347">
    <property type="component" value="Unassembled WGS sequence"/>
</dbReference>
<evidence type="ECO:0000259" key="14">
    <source>
        <dbReference type="PROSITE" id="PS51093"/>
    </source>
</evidence>
<dbReference type="GO" id="GO:0009401">
    <property type="term" value="P:phosphoenolpyruvate-dependent sugar phosphotransferase system"/>
    <property type="evidence" value="ECO:0007669"/>
    <property type="project" value="UniProtKB-KW"/>
</dbReference>
<keyword evidence="5" id="KW-0808">Transferase</keyword>
<feature type="domain" description="PTS EIIA type-1" evidence="14">
    <location>
        <begin position="513"/>
        <end position="617"/>
    </location>
</feature>
<feature type="transmembrane region" description="Helical" evidence="13">
    <location>
        <begin position="48"/>
        <end position="64"/>
    </location>
</feature>
<dbReference type="InterPro" id="IPR011055">
    <property type="entry name" value="Dup_hybrid_motif"/>
</dbReference>
<feature type="transmembrane region" description="Helical" evidence="13">
    <location>
        <begin position="254"/>
        <end position="273"/>
    </location>
</feature>
<gene>
    <name evidence="17" type="ORF">E4665_02340</name>
</gene>
<dbReference type="PROSITE" id="PS00371">
    <property type="entry name" value="PTS_EIIA_TYPE_1_HIS"/>
    <property type="match status" value="1"/>
</dbReference>
<dbReference type="InterPro" id="IPR036878">
    <property type="entry name" value="Glu_permease_IIB"/>
</dbReference>
<keyword evidence="10 13" id="KW-0472">Membrane</keyword>
<keyword evidence="7 13" id="KW-0812">Transmembrane</keyword>
<dbReference type="Gene3D" id="3.30.1360.60">
    <property type="entry name" value="Glucose permease domain IIB"/>
    <property type="match status" value="1"/>
</dbReference>
<evidence type="ECO:0000313" key="17">
    <source>
        <dbReference type="EMBL" id="TGA99807.1"/>
    </source>
</evidence>
<dbReference type="GO" id="GO:0016301">
    <property type="term" value="F:kinase activity"/>
    <property type="evidence" value="ECO:0007669"/>
    <property type="project" value="UniProtKB-KW"/>
</dbReference>
<dbReference type="Pfam" id="PF00358">
    <property type="entry name" value="PTS_EIIA_1"/>
    <property type="match status" value="1"/>
</dbReference>
<dbReference type="GO" id="GO:0015764">
    <property type="term" value="P:N-acetylglucosamine transport"/>
    <property type="evidence" value="ECO:0007669"/>
    <property type="project" value="TreeGrafter"/>
</dbReference>
<evidence type="ECO:0000259" key="16">
    <source>
        <dbReference type="PROSITE" id="PS51103"/>
    </source>
</evidence>
<evidence type="ECO:0000256" key="3">
    <source>
        <dbReference type="ARBA" id="ARBA00022475"/>
    </source>
</evidence>
<dbReference type="PANTHER" id="PTHR30009:SF4">
    <property type="entry name" value="PTS SYSTEM N-ACETYLGLUCOSAMINE-SPECIFIC EIICBA COMPONENT"/>
    <property type="match status" value="1"/>
</dbReference>
<comment type="caution">
    <text evidence="17">The sequence shown here is derived from an EMBL/GenBank/DDBJ whole genome shotgun (WGS) entry which is preliminary data.</text>
</comment>
<dbReference type="InterPro" id="IPR018113">
    <property type="entry name" value="PTrfase_EIIB_Cys"/>
</dbReference>
<evidence type="ECO:0000259" key="15">
    <source>
        <dbReference type="PROSITE" id="PS51098"/>
    </source>
</evidence>
<dbReference type="Gene3D" id="2.70.70.10">
    <property type="entry name" value="Glucose Permease (Domain IIA)"/>
    <property type="match status" value="1"/>
</dbReference>
<dbReference type="InterPro" id="IPR003352">
    <property type="entry name" value="PTS_EIIC"/>
</dbReference>
<dbReference type="Pfam" id="PF02378">
    <property type="entry name" value="PTS_EIIC"/>
    <property type="match status" value="1"/>
</dbReference>
<sequence>MKGLGGLQRLGKSLMLPIAVLPAAGLLNRLGASDVLKIPFINAGGNAIFTYLALLFAMGIAIGLSKDGNGAAALSGAIVYFILNFGVIGIDKNISMGVFAGFIAGLCTPILYNRFCDKMNDNPYFNGRHVAILLNAVAAIILVLIFGVIWPFIQDGLNSINGWIVSSGAIGAAVFGFANRMLIPTGLHHVLNTYLWFGFGKYHGVTGDINRFFAGDPTAGTYQVGFFPIMMFGLPGAALAMVLRAKKEKRKETFGMMLSVALTAFLTGITEPIEFSFMFLAYPLYIVHAVLTGISGLITNLLGIKLGFSFSAGAIDFALNYTHGTKAWELIPIGVVFFFIYFGIFYWAIKKFDIKTPGREDDDGLAYAGAGLFTDQAAPAGDSAAAVTKDKYQVMAEKYFSALGGNENLDRIDYCTTRLRIKVKDTDKVDEASVKRAGARGVVKIDKQNVQIIVGTDVEFVADHLKAIASPQAAGTITQTQPRPTEEHGTASGSEQIYAPVTGETIPLTEVPDPVFSQGMMGEGVAVKPANGTFVAPVAGEIVQLGETKHAYGILTSLGEEILVHIGLDTVGLKGEGFTAHVKQGDHVSAGQIVITADLSVIREKAKSDITSIVVTNSMENKFAFDWSDPGKVEAGKTILFESRVK</sequence>
<keyword evidence="4" id="KW-0762">Sugar transport</keyword>
<evidence type="ECO:0000256" key="5">
    <source>
        <dbReference type="ARBA" id="ARBA00022679"/>
    </source>
</evidence>
<dbReference type="PROSITE" id="PS01035">
    <property type="entry name" value="PTS_EIIB_TYPE_1_CYS"/>
    <property type="match status" value="1"/>
</dbReference>
<dbReference type="GO" id="GO:0090563">
    <property type="term" value="F:protein-phosphocysteine-sugar phosphotransferase activity"/>
    <property type="evidence" value="ECO:0007669"/>
    <property type="project" value="TreeGrafter"/>
</dbReference>
<evidence type="ECO:0000256" key="2">
    <source>
        <dbReference type="ARBA" id="ARBA00022448"/>
    </source>
</evidence>
<dbReference type="Pfam" id="PF00367">
    <property type="entry name" value="PTS_EIIB"/>
    <property type="match status" value="1"/>
</dbReference>
<protein>
    <submittedName>
        <fullName evidence="17">PTS mannose transporter subunit IIC</fullName>
    </submittedName>
</protein>
<keyword evidence="6" id="KW-0598">Phosphotransferase system</keyword>
<feature type="transmembrane region" description="Helical" evidence="13">
    <location>
        <begin position="159"/>
        <end position="178"/>
    </location>
</feature>
<evidence type="ECO:0000256" key="1">
    <source>
        <dbReference type="ARBA" id="ARBA00004651"/>
    </source>
</evidence>
<dbReference type="GO" id="GO:0008982">
    <property type="term" value="F:protein-N(PI)-phosphohistidine-sugar phosphotransferase activity"/>
    <property type="evidence" value="ECO:0007669"/>
    <property type="project" value="InterPro"/>
</dbReference>
<comment type="subcellular location">
    <subcellularLocation>
        <location evidence="1">Cell membrane</location>
        <topology evidence="1">Multi-pass membrane protein</topology>
    </subcellularLocation>
</comment>
<proteinExistence type="predicted"/>
<feature type="transmembrane region" description="Helical" evidence="13">
    <location>
        <begin position="71"/>
        <end position="88"/>
    </location>
</feature>
<feature type="compositionally biased region" description="Polar residues" evidence="12">
    <location>
        <begin position="474"/>
        <end position="483"/>
    </location>
</feature>
<feature type="transmembrane region" description="Helical" evidence="13">
    <location>
        <begin position="279"/>
        <end position="299"/>
    </location>
</feature>
<keyword evidence="18" id="KW-1185">Reference proteome</keyword>
<evidence type="ECO:0000313" key="18">
    <source>
        <dbReference type="Proteomes" id="UP000298347"/>
    </source>
</evidence>
<evidence type="ECO:0000256" key="8">
    <source>
        <dbReference type="ARBA" id="ARBA00022777"/>
    </source>
</evidence>
<feature type="transmembrane region" description="Helical" evidence="13">
    <location>
        <begin position="132"/>
        <end position="153"/>
    </location>
</feature>
<dbReference type="InterPro" id="IPR001127">
    <property type="entry name" value="PTS_EIIA_1_perm"/>
</dbReference>
<feature type="domain" description="PTS EIIC type-1" evidence="16">
    <location>
        <begin position="1"/>
        <end position="361"/>
    </location>
</feature>
<feature type="transmembrane region" description="Helical" evidence="13">
    <location>
        <begin position="330"/>
        <end position="349"/>
    </location>
</feature>
<dbReference type="NCBIfam" id="TIGR00830">
    <property type="entry name" value="PTBA"/>
    <property type="match status" value="1"/>
</dbReference>
<dbReference type="SUPFAM" id="SSF51261">
    <property type="entry name" value="Duplicated hybrid motif"/>
    <property type="match status" value="1"/>
</dbReference>
<keyword evidence="2" id="KW-0813">Transport</keyword>
<keyword evidence="3" id="KW-1003">Cell membrane</keyword>
<organism evidence="17 18">
    <name type="scientific">Sporolactobacillus shoreae</name>
    <dbReference type="NCBI Taxonomy" id="1465501"/>
    <lineage>
        <taxon>Bacteria</taxon>
        <taxon>Bacillati</taxon>
        <taxon>Bacillota</taxon>
        <taxon>Bacilli</taxon>
        <taxon>Bacillales</taxon>
        <taxon>Sporolactobacillaceae</taxon>
        <taxon>Sporolactobacillus</taxon>
    </lineage>
</organism>
<feature type="transmembrane region" description="Helical" evidence="13">
    <location>
        <begin position="222"/>
        <end position="242"/>
    </location>
</feature>
<name>A0A4Z0GSA5_9BACL</name>
<dbReference type="NCBIfam" id="TIGR00826">
    <property type="entry name" value="EIIB_glc"/>
    <property type="match status" value="1"/>
</dbReference>
<evidence type="ECO:0000256" key="12">
    <source>
        <dbReference type="SAM" id="MobiDB-lite"/>
    </source>
</evidence>
<evidence type="ECO:0000256" key="4">
    <source>
        <dbReference type="ARBA" id="ARBA00022597"/>
    </source>
</evidence>
<dbReference type="InterPro" id="IPR013013">
    <property type="entry name" value="PTS_EIIC_1"/>
</dbReference>
<dbReference type="AlphaFoldDB" id="A0A4Z0GSA5"/>
<evidence type="ECO:0000256" key="9">
    <source>
        <dbReference type="ARBA" id="ARBA00022989"/>
    </source>
</evidence>
<evidence type="ECO:0000256" key="6">
    <source>
        <dbReference type="ARBA" id="ARBA00022683"/>
    </source>
</evidence>
<feature type="transmembrane region" description="Helical" evidence="13">
    <location>
        <begin position="185"/>
        <end position="202"/>
    </location>
</feature>
<feature type="domain" description="PTS EIIB type-1" evidence="15">
    <location>
        <begin position="393"/>
        <end position="475"/>
    </location>
</feature>
<dbReference type="OrthoDB" id="9764327at2"/>
<feature type="transmembrane region" description="Helical" evidence="13">
    <location>
        <begin position="94"/>
        <end position="112"/>
    </location>
</feature>
<dbReference type="PROSITE" id="PS51103">
    <property type="entry name" value="PTS_EIIC_TYPE_1"/>
    <property type="match status" value="1"/>
</dbReference>
<dbReference type="CDD" id="cd00212">
    <property type="entry name" value="PTS_IIB_glc"/>
    <property type="match status" value="1"/>
</dbReference>
<dbReference type="FunFam" id="2.70.70.10:FF:000001">
    <property type="entry name" value="PTS system glucose-specific IIA component"/>
    <property type="match status" value="1"/>
</dbReference>
<feature type="region of interest" description="Disordered" evidence="12">
    <location>
        <begin position="474"/>
        <end position="498"/>
    </location>
</feature>
<reference evidence="17 18" key="1">
    <citation type="journal article" date="2015" name="Int. J. Syst. Evol. Microbiol.">
        <title>Sporolactobacillus shoreae sp. nov. and Sporolactobacillus spathodeae sp. nov., two spore-forming lactic acid bacteria isolated from tree barks in Thailand.</title>
        <authorList>
            <person name="Thamacharoensuk T."/>
            <person name="Kitahara M."/>
            <person name="Ohkuma M."/>
            <person name="Thongchul N."/>
            <person name="Tanasupawat S."/>
        </authorList>
    </citation>
    <scope>NUCLEOTIDE SEQUENCE [LARGE SCALE GENOMIC DNA]</scope>
    <source>
        <strain evidence="17 18">BK92</strain>
    </source>
</reference>
<evidence type="ECO:0000256" key="7">
    <source>
        <dbReference type="ARBA" id="ARBA00022692"/>
    </source>
</evidence>
<evidence type="ECO:0000256" key="10">
    <source>
        <dbReference type="ARBA" id="ARBA00023136"/>
    </source>
</evidence>
<keyword evidence="9 13" id="KW-1133">Transmembrane helix</keyword>
<dbReference type="SUPFAM" id="SSF55604">
    <property type="entry name" value="Glucose permease domain IIB"/>
    <property type="match status" value="1"/>
</dbReference>
<accession>A0A4Z0GSA5</accession>
<dbReference type="PANTHER" id="PTHR30009">
    <property type="entry name" value="CYTOCHROME C-TYPE SYNTHESIS PROTEIN AND PTS TRANSMEMBRANE COMPONENT"/>
    <property type="match status" value="1"/>
</dbReference>